<sequence>MSSRLEIIKLQPIWSIGNWIFHLTGLDDVDIGINHAGNAAYLAIYCSSRPVPSIIQI</sequence>
<dbReference type="AlphaFoldDB" id="A0A0E9W0B0"/>
<name>A0A0E9W0B0_ANGAN</name>
<evidence type="ECO:0000313" key="1">
    <source>
        <dbReference type="EMBL" id="JAH83000.1"/>
    </source>
</evidence>
<accession>A0A0E9W0B0</accession>
<organism evidence="1">
    <name type="scientific">Anguilla anguilla</name>
    <name type="common">European freshwater eel</name>
    <name type="synonym">Muraena anguilla</name>
    <dbReference type="NCBI Taxonomy" id="7936"/>
    <lineage>
        <taxon>Eukaryota</taxon>
        <taxon>Metazoa</taxon>
        <taxon>Chordata</taxon>
        <taxon>Craniata</taxon>
        <taxon>Vertebrata</taxon>
        <taxon>Euteleostomi</taxon>
        <taxon>Actinopterygii</taxon>
        <taxon>Neopterygii</taxon>
        <taxon>Teleostei</taxon>
        <taxon>Anguilliformes</taxon>
        <taxon>Anguillidae</taxon>
        <taxon>Anguilla</taxon>
    </lineage>
</organism>
<reference evidence="1" key="2">
    <citation type="journal article" date="2015" name="Fish Shellfish Immunol.">
        <title>Early steps in the European eel (Anguilla anguilla)-Vibrio vulnificus interaction in the gills: Role of the RtxA13 toxin.</title>
        <authorList>
            <person name="Callol A."/>
            <person name="Pajuelo D."/>
            <person name="Ebbesson L."/>
            <person name="Teles M."/>
            <person name="MacKenzie S."/>
            <person name="Amaro C."/>
        </authorList>
    </citation>
    <scope>NUCLEOTIDE SEQUENCE</scope>
</reference>
<reference evidence="1" key="1">
    <citation type="submission" date="2014-11" db="EMBL/GenBank/DDBJ databases">
        <authorList>
            <person name="Amaro Gonzalez C."/>
        </authorList>
    </citation>
    <scope>NUCLEOTIDE SEQUENCE</scope>
</reference>
<proteinExistence type="predicted"/>
<dbReference type="EMBL" id="GBXM01025577">
    <property type="protein sequence ID" value="JAH83000.1"/>
    <property type="molecule type" value="Transcribed_RNA"/>
</dbReference>
<protein>
    <submittedName>
        <fullName evidence="1">Uncharacterized protein</fullName>
    </submittedName>
</protein>